<dbReference type="KEGG" id="hba:Hbal_1111"/>
<protein>
    <submittedName>
        <fullName evidence="1">Response regulator receiver protein</fullName>
    </submittedName>
</protein>
<organism evidence="1 2">
    <name type="scientific">Hirschia baltica (strain ATCC 49814 / DSM 5838 / IFAM 1418)</name>
    <dbReference type="NCBI Taxonomy" id="582402"/>
    <lineage>
        <taxon>Bacteria</taxon>
        <taxon>Pseudomonadati</taxon>
        <taxon>Pseudomonadota</taxon>
        <taxon>Alphaproteobacteria</taxon>
        <taxon>Hyphomonadales</taxon>
        <taxon>Hyphomonadaceae</taxon>
        <taxon>Hirschia</taxon>
    </lineage>
</organism>
<dbReference type="STRING" id="582402.Hbal_1111"/>
<dbReference type="OrthoDB" id="9786548at2"/>
<reference evidence="2" key="1">
    <citation type="journal article" date="2011" name="J. Bacteriol.">
        <title>Genome sequences of eight morphologically diverse alphaproteobacteria.</title>
        <authorList>
            <consortium name="US DOE Joint Genome Institute"/>
            <person name="Brown P.J."/>
            <person name="Kysela D.T."/>
            <person name="Buechlein A."/>
            <person name="Hemmerich C."/>
            <person name="Brun Y.V."/>
        </authorList>
    </citation>
    <scope>NUCLEOTIDE SEQUENCE [LARGE SCALE GENOMIC DNA]</scope>
    <source>
        <strain evidence="2">ATCC 49814 / DSM 5838 / IFAM 1418</strain>
    </source>
</reference>
<sequence length="163" mass="18348">MRVTNLNAVDVLIYSRHKNLVHLEKTALHSFGVKRIESVGELQNLKEAVRHNYRDIIIINHAPGLPIAPLVEAVRSETHASNPYGAVLLMTATPSQRVVREAVQAGVDGVMALPFTGNDLWRQIVNLVNQNRAFVRTENYFGPCRRRLQNIKYNGAERRDDAA</sequence>
<dbReference type="EMBL" id="CP001678">
    <property type="protein sequence ID" value="ACT58803.1"/>
    <property type="molecule type" value="Genomic_DNA"/>
</dbReference>
<accession>C6XRH1</accession>
<evidence type="ECO:0000313" key="1">
    <source>
        <dbReference type="EMBL" id="ACT58803.1"/>
    </source>
</evidence>
<dbReference type="InterPro" id="IPR011006">
    <property type="entry name" value="CheY-like_superfamily"/>
</dbReference>
<dbReference type="eggNOG" id="COG2197">
    <property type="taxonomic scope" value="Bacteria"/>
</dbReference>
<keyword evidence="2" id="KW-1185">Reference proteome</keyword>
<dbReference type="Gene3D" id="3.40.50.2300">
    <property type="match status" value="1"/>
</dbReference>
<dbReference type="SUPFAM" id="SSF52172">
    <property type="entry name" value="CheY-like"/>
    <property type="match status" value="1"/>
</dbReference>
<dbReference type="Proteomes" id="UP000002745">
    <property type="component" value="Chromosome"/>
</dbReference>
<dbReference type="AlphaFoldDB" id="C6XRH1"/>
<dbReference type="RefSeq" id="WP_015826953.1">
    <property type="nucleotide sequence ID" value="NC_012982.1"/>
</dbReference>
<name>C6XRH1_HIRBI</name>
<gene>
    <name evidence="1" type="ordered locus">Hbal_1111</name>
</gene>
<proteinExistence type="predicted"/>
<dbReference type="HOGENOM" id="CLU_000445_69_12_5"/>
<evidence type="ECO:0000313" key="2">
    <source>
        <dbReference type="Proteomes" id="UP000002745"/>
    </source>
</evidence>